<keyword evidence="3" id="KW-0863">Zinc-finger</keyword>
<keyword evidence="2" id="KW-0479">Metal-binding</keyword>
<keyword evidence="4" id="KW-0862">Zinc</keyword>
<dbReference type="PANTHER" id="PTHR46481">
    <property type="entry name" value="ZINC FINGER BED DOMAIN-CONTAINING PROTEIN 4"/>
    <property type="match status" value="1"/>
</dbReference>
<organism evidence="7 8">
    <name type="scientific">Grifola frondosa</name>
    <name type="common">Maitake</name>
    <name type="synonym">Polyporus frondosus</name>
    <dbReference type="NCBI Taxonomy" id="5627"/>
    <lineage>
        <taxon>Eukaryota</taxon>
        <taxon>Fungi</taxon>
        <taxon>Dikarya</taxon>
        <taxon>Basidiomycota</taxon>
        <taxon>Agaricomycotina</taxon>
        <taxon>Agaricomycetes</taxon>
        <taxon>Polyporales</taxon>
        <taxon>Grifolaceae</taxon>
        <taxon>Grifola</taxon>
    </lineage>
</organism>
<dbReference type="Proteomes" id="UP000092993">
    <property type="component" value="Unassembled WGS sequence"/>
</dbReference>
<comment type="caution">
    <text evidence="7">The sequence shown here is derived from an EMBL/GenBank/DDBJ whole genome shotgun (WGS) entry which is preliminary data.</text>
</comment>
<keyword evidence="5" id="KW-0539">Nucleus</keyword>
<evidence type="ECO:0000313" key="7">
    <source>
        <dbReference type="EMBL" id="OBZ65088.1"/>
    </source>
</evidence>
<evidence type="ECO:0000256" key="5">
    <source>
        <dbReference type="ARBA" id="ARBA00023242"/>
    </source>
</evidence>
<sequence>MYSLYKRLQLIHDRKQIPTVTEIQVAKAEKPRECLPYRLDSPISCDNHESLLPGSEPFDYNTWVRLVCEWIAACDEPFDAVERPEWIKMVRYASRRGDQLKTPSADTVKNHVMTMADDVVASIKSLIRDLDAKVSLALDCWTSSNKWAFLCIVMSFVTEDWELEETVIDFHEVQGEHSGENLAELVWQTIETYGLKEKLLKTVGLVNGPKATSDQSRPKPRPRSTVHEKNTMTPLPPVLQDAPDNYQESIQEPLSSQADDFLAQENDAAADANSRSESVPDPKEVEALLKDPMDITQMVKAIQKLRLIVRTVRSTPQRKQQWLDEVNLSLRSLGDACDHAEQSLMLILDVVTRWSSTHQMLRRALKYKDTIKAFIAKRVDLRHLELDEKEWDTIKLVTDWLYLFRSATETMSASKETTLSLVHTVFHSLQDHLKKELSKLPAEMSAILRQGLIDAHRKLSDYHTYFDESPYYILLLAYIFSA</sequence>
<name>A0A1C7LKL5_GRIFR</name>
<dbReference type="SUPFAM" id="SSF53098">
    <property type="entry name" value="Ribonuclease H-like"/>
    <property type="match status" value="1"/>
</dbReference>
<gene>
    <name evidence="7" type="primary">TRA1_4</name>
    <name evidence="7" type="ORF">A0H81_14926</name>
</gene>
<dbReference type="InterPro" id="IPR012337">
    <property type="entry name" value="RNaseH-like_sf"/>
</dbReference>
<dbReference type="InterPro" id="IPR052035">
    <property type="entry name" value="ZnF_BED_domain_contain"/>
</dbReference>
<protein>
    <submittedName>
        <fullName evidence="7">Putative AC transposase</fullName>
    </submittedName>
</protein>
<dbReference type="AlphaFoldDB" id="A0A1C7LKL5"/>
<reference evidence="7 8" key="1">
    <citation type="submission" date="2016-03" db="EMBL/GenBank/DDBJ databases">
        <title>Whole genome sequencing of Grifola frondosa 9006-11.</title>
        <authorList>
            <person name="Min B."/>
            <person name="Park H."/>
            <person name="Kim J.-G."/>
            <person name="Cho H."/>
            <person name="Oh Y.-L."/>
            <person name="Kong W.-S."/>
            <person name="Choi I.-G."/>
        </authorList>
    </citation>
    <scope>NUCLEOTIDE SEQUENCE [LARGE SCALE GENOMIC DNA]</scope>
    <source>
        <strain evidence="7 8">9006-11</strain>
    </source>
</reference>
<dbReference type="PANTHER" id="PTHR46481:SF10">
    <property type="entry name" value="ZINC FINGER BED DOMAIN-CONTAINING PROTEIN 39"/>
    <property type="match status" value="1"/>
</dbReference>
<evidence type="ECO:0000256" key="4">
    <source>
        <dbReference type="ARBA" id="ARBA00022833"/>
    </source>
</evidence>
<dbReference type="GO" id="GO:0008270">
    <property type="term" value="F:zinc ion binding"/>
    <property type="evidence" value="ECO:0007669"/>
    <property type="project" value="UniProtKB-KW"/>
</dbReference>
<evidence type="ECO:0000313" key="8">
    <source>
        <dbReference type="Proteomes" id="UP000092993"/>
    </source>
</evidence>
<dbReference type="EMBL" id="LUGG01000057">
    <property type="protein sequence ID" value="OBZ65088.1"/>
    <property type="molecule type" value="Genomic_DNA"/>
</dbReference>
<keyword evidence="8" id="KW-1185">Reference proteome</keyword>
<accession>A0A1C7LKL5</accession>
<proteinExistence type="predicted"/>
<evidence type="ECO:0000256" key="2">
    <source>
        <dbReference type="ARBA" id="ARBA00022723"/>
    </source>
</evidence>
<feature type="region of interest" description="Disordered" evidence="6">
    <location>
        <begin position="206"/>
        <end position="243"/>
    </location>
</feature>
<evidence type="ECO:0000256" key="1">
    <source>
        <dbReference type="ARBA" id="ARBA00004123"/>
    </source>
</evidence>
<dbReference type="OrthoDB" id="2799665at2759"/>
<dbReference type="STRING" id="5627.A0A1C7LKL5"/>
<evidence type="ECO:0000256" key="3">
    <source>
        <dbReference type="ARBA" id="ARBA00022771"/>
    </source>
</evidence>
<dbReference type="GO" id="GO:0005634">
    <property type="term" value="C:nucleus"/>
    <property type="evidence" value="ECO:0007669"/>
    <property type="project" value="UniProtKB-SubCell"/>
</dbReference>
<evidence type="ECO:0000256" key="6">
    <source>
        <dbReference type="SAM" id="MobiDB-lite"/>
    </source>
</evidence>
<comment type="subcellular location">
    <subcellularLocation>
        <location evidence="1">Nucleus</location>
    </subcellularLocation>
</comment>